<protein>
    <recommendedName>
        <fullName evidence="2">glutathione-specific gamma-glutamylcyclotransferase</fullName>
        <ecNumber evidence="2">4.3.2.7</ecNumber>
    </recommendedName>
    <alternativeName>
        <fullName evidence="4">Cation transport regulator-like protein 2</fullName>
    </alternativeName>
</protein>
<organism evidence="7 8">
    <name type="scientific">Frankliniella occidentalis</name>
    <name type="common">Western flower thrips</name>
    <name type="synonym">Euthrips occidentalis</name>
    <dbReference type="NCBI Taxonomy" id="133901"/>
    <lineage>
        <taxon>Eukaryota</taxon>
        <taxon>Metazoa</taxon>
        <taxon>Ecdysozoa</taxon>
        <taxon>Arthropoda</taxon>
        <taxon>Hexapoda</taxon>
        <taxon>Insecta</taxon>
        <taxon>Pterygota</taxon>
        <taxon>Neoptera</taxon>
        <taxon>Paraneoptera</taxon>
        <taxon>Thysanoptera</taxon>
        <taxon>Terebrantia</taxon>
        <taxon>Thripoidea</taxon>
        <taxon>Thripidae</taxon>
        <taxon>Frankliniella</taxon>
    </lineage>
</organism>
<proteinExistence type="inferred from homology"/>
<dbReference type="KEGG" id="foc:113217615"/>
<dbReference type="InterPro" id="IPR006840">
    <property type="entry name" value="ChaC"/>
</dbReference>
<dbReference type="PANTHER" id="PTHR12192:SF2">
    <property type="entry name" value="GLUTATHIONE-SPECIFIC GAMMA-GLUTAMYLCYCLOTRANSFERASE 2"/>
    <property type="match status" value="1"/>
</dbReference>
<accession>A0A6J1TKT9</accession>
<evidence type="ECO:0000256" key="5">
    <source>
        <dbReference type="ARBA" id="ARBA00045227"/>
    </source>
</evidence>
<dbReference type="GeneID" id="113217615"/>
<keyword evidence="3" id="KW-0456">Lyase</keyword>
<dbReference type="Pfam" id="PF04752">
    <property type="entry name" value="ChaC"/>
    <property type="match status" value="1"/>
</dbReference>
<dbReference type="CDD" id="cd06661">
    <property type="entry name" value="GGCT_like"/>
    <property type="match status" value="1"/>
</dbReference>
<dbReference type="SUPFAM" id="SSF110857">
    <property type="entry name" value="Gamma-glutamyl cyclotransferase-like"/>
    <property type="match status" value="1"/>
</dbReference>
<keyword evidence="7" id="KW-1185">Reference proteome</keyword>
<comment type="function">
    <text evidence="5">Catalyzes the cleavage of glutathione into 5-oxo-L-proline and a Cys-Gly dipeptide. Acts specifically on glutathione, but not on other gamma-glutamyl peptides.</text>
</comment>
<dbReference type="AlphaFoldDB" id="A0A6J1TKT9"/>
<dbReference type="Gene3D" id="3.10.490.10">
    <property type="entry name" value="Gamma-glutamyl cyclotransferase-like"/>
    <property type="match status" value="1"/>
</dbReference>
<evidence type="ECO:0000256" key="4">
    <source>
        <dbReference type="ARBA" id="ARBA00043195"/>
    </source>
</evidence>
<dbReference type="EC" id="4.3.2.7" evidence="2"/>
<comment type="similarity">
    <text evidence="1">Belongs to the gamma-glutamylcyclotransferase family. ChaC subfamily.</text>
</comment>
<dbReference type="Proteomes" id="UP000504606">
    <property type="component" value="Unplaced"/>
</dbReference>
<dbReference type="InterPro" id="IPR036568">
    <property type="entry name" value="GGCT-like_sf"/>
</dbReference>
<dbReference type="InterPro" id="IPR013024">
    <property type="entry name" value="GGCT-like"/>
</dbReference>
<evidence type="ECO:0000313" key="8">
    <source>
        <dbReference type="RefSeq" id="XP_026293362.1"/>
    </source>
</evidence>
<name>A0A6J1TKT9_FRAOC</name>
<evidence type="ECO:0000313" key="7">
    <source>
        <dbReference type="Proteomes" id="UP000504606"/>
    </source>
</evidence>
<dbReference type="GO" id="GO:0005737">
    <property type="term" value="C:cytoplasm"/>
    <property type="evidence" value="ECO:0007669"/>
    <property type="project" value="TreeGrafter"/>
</dbReference>
<sequence>MWVFGYGSLVWKVGFPYKRKLNGYITGYVRRFYQSSEDHRGVPGKPGLVVTLLPSSNSKDRVWGVAYEIAQEDEEIVTVQLDHREKDGYNKQSVKFYPANNSFTGVQNNDSQATDLFDAFDLVIYVGLDTNPWYVGPLSIEDMARRIVNARGNSGANREYLYNLANSMRDIAPEEEDEHLFSLEAAVKELEFSHQSADTLTRNSA</sequence>
<evidence type="ECO:0000256" key="3">
    <source>
        <dbReference type="ARBA" id="ARBA00023239"/>
    </source>
</evidence>
<dbReference type="GO" id="GO:0061928">
    <property type="term" value="F:glutathione specific gamma-glutamylcyclotransferase activity"/>
    <property type="evidence" value="ECO:0007669"/>
    <property type="project" value="UniProtKB-EC"/>
</dbReference>
<evidence type="ECO:0000256" key="2">
    <source>
        <dbReference type="ARBA" id="ARBA00012344"/>
    </source>
</evidence>
<dbReference type="GO" id="GO:0006751">
    <property type="term" value="P:glutathione catabolic process"/>
    <property type="evidence" value="ECO:0007669"/>
    <property type="project" value="InterPro"/>
</dbReference>
<evidence type="ECO:0000256" key="1">
    <source>
        <dbReference type="ARBA" id="ARBA00009662"/>
    </source>
</evidence>
<dbReference type="RefSeq" id="XP_026293362.1">
    <property type="nucleotide sequence ID" value="XM_026437577.2"/>
</dbReference>
<reference evidence="8" key="1">
    <citation type="submission" date="2025-08" db="UniProtKB">
        <authorList>
            <consortium name="RefSeq"/>
        </authorList>
    </citation>
    <scope>IDENTIFICATION</scope>
    <source>
        <tissue evidence="8">Whole organism</tissue>
    </source>
</reference>
<evidence type="ECO:0000256" key="6">
    <source>
        <dbReference type="ARBA" id="ARBA00048073"/>
    </source>
</evidence>
<dbReference type="OrthoDB" id="1933483at2759"/>
<comment type="catalytic activity">
    <reaction evidence="6">
        <text>glutathione = L-cysteinylglycine + 5-oxo-L-proline</text>
        <dbReference type="Rhea" id="RHEA:47724"/>
        <dbReference type="ChEBI" id="CHEBI:57925"/>
        <dbReference type="ChEBI" id="CHEBI:58402"/>
        <dbReference type="ChEBI" id="CHEBI:61694"/>
        <dbReference type="EC" id="4.3.2.7"/>
    </reaction>
</comment>
<dbReference type="PANTHER" id="PTHR12192">
    <property type="entry name" value="CATION TRANSPORT PROTEIN CHAC-RELATED"/>
    <property type="match status" value="1"/>
</dbReference>
<gene>
    <name evidence="8" type="primary">LOC113217615</name>
</gene>